<reference evidence="10 11" key="1">
    <citation type="submission" date="2016-12" db="EMBL/GenBank/DDBJ databases">
        <authorList>
            <person name="Song W.-J."/>
            <person name="Kurnit D.M."/>
        </authorList>
    </citation>
    <scope>NUCLEOTIDE SEQUENCE [LARGE SCALE GENOMIC DNA]</scope>
    <source>
        <strain evidence="10 11">DSM 19599</strain>
    </source>
</reference>
<evidence type="ECO:0000313" key="10">
    <source>
        <dbReference type="EMBL" id="SHO64904.1"/>
    </source>
</evidence>
<protein>
    <submittedName>
        <fullName evidence="10">Methyl-accepting chemotaxis protein</fullName>
    </submittedName>
</protein>
<dbReference type="PROSITE" id="PS50885">
    <property type="entry name" value="HAMP"/>
    <property type="match status" value="1"/>
</dbReference>
<name>A0A1M7ZJ40_9HYPH</name>
<dbReference type="SMART" id="SM00304">
    <property type="entry name" value="HAMP"/>
    <property type="match status" value="1"/>
</dbReference>
<dbReference type="Pfam" id="PF00672">
    <property type="entry name" value="HAMP"/>
    <property type="match status" value="1"/>
</dbReference>
<dbReference type="RefSeq" id="WP_073627901.1">
    <property type="nucleotide sequence ID" value="NZ_FRXO01000003.1"/>
</dbReference>
<dbReference type="GO" id="GO:0007165">
    <property type="term" value="P:signal transduction"/>
    <property type="evidence" value="ECO:0007669"/>
    <property type="project" value="UniProtKB-KW"/>
</dbReference>
<dbReference type="GO" id="GO:0005886">
    <property type="term" value="C:plasma membrane"/>
    <property type="evidence" value="ECO:0007669"/>
    <property type="project" value="UniProtKB-SubCell"/>
</dbReference>
<feature type="domain" description="T-SNARE coiled-coil homology" evidence="8">
    <location>
        <begin position="565"/>
        <end position="627"/>
    </location>
</feature>
<dbReference type="InterPro" id="IPR004089">
    <property type="entry name" value="MCPsignal_dom"/>
</dbReference>
<dbReference type="InterPro" id="IPR000727">
    <property type="entry name" value="T_SNARE_dom"/>
</dbReference>
<dbReference type="STRING" id="1123029.SAMN02745172_01903"/>
<keyword evidence="3 5" id="KW-0807">Transducer</keyword>
<organism evidence="10 11">
    <name type="scientific">Pseudoxanthobacter soli DSM 19599</name>
    <dbReference type="NCBI Taxonomy" id="1123029"/>
    <lineage>
        <taxon>Bacteria</taxon>
        <taxon>Pseudomonadati</taxon>
        <taxon>Pseudomonadota</taxon>
        <taxon>Alphaproteobacteria</taxon>
        <taxon>Hyphomicrobiales</taxon>
        <taxon>Segnochrobactraceae</taxon>
        <taxon>Pseudoxanthobacter</taxon>
    </lineage>
</organism>
<dbReference type="Gene3D" id="6.10.340.10">
    <property type="match status" value="1"/>
</dbReference>
<dbReference type="Pfam" id="PF00015">
    <property type="entry name" value="MCPsignal"/>
    <property type="match status" value="1"/>
</dbReference>
<evidence type="ECO:0000259" key="8">
    <source>
        <dbReference type="PROSITE" id="PS50192"/>
    </source>
</evidence>
<dbReference type="AlphaFoldDB" id="A0A1M7ZJ40"/>
<keyword evidence="11" id="KW-1185">Reference proteome</keyword>
<evidence type="ECO:0000259" key="9">
    <source>
        <dbReference type="PROSITE" id="PS50885"/>
    </source>
</evidence>
<dbReference type="Proteomes" id="UP000186406">
    <property type="component" value="Unassembled WGS sequence"/>
</dbReference>
<comment type="subcellular location">
    <subcellularLocation>
        <location evidence="1">Cell inner membrane</location>
        <topology evidence="1">Multi-pass membrane protein</topology>
    </subcellularLocation>
</comment>
<proteinExistence type="inferred from homology"/>
<evidence type="ECO:0000256" key="6">
    <source>
        <dbReference type="SAM" id="Phobius"/>
    </source>
</evidence>
<evidence type="ECO:0000256" key="1">
    <source>
        <dbReference type="ARBA" id="ARBA00004429"/>
    </source>
</evidence>
<evidence type="ECO:0000313" key="11">
    <source>
        <dbReference type="Proteomes" id="UP000186406"/>
    </source>
</evidence>
<keyword evidence="6" id="KW-0812">Transmembrane</keyword>
<dbReference type="SUPFAM" id="SSF58104">
    <property type="entry name" value="Methyl-accepting chemotaxis protein (MCP) signaling domain"/>
    <property type="match status" value="1"/>
</dbReference>
<feature type="domain" description="HAMP" evidence="9">
    <location>
        <begin position="319"/>
        <end position="372"/>
    </location>
</feature>
<keyword evidence="6" id="KW-0472">Membrane</keyword>
<feature type="domain" description="Methyl-accepting transducer" evidence="7">
    <location>
        <begin position="413"/>
        <end position="649"/>
    </location>
</feature>
<evidence type="ECO:0000256" key="5">
    <source>
        <dbReference type="PROSITE-ProRule" id="PRU00284"/>
    </source>
</evidence>
<dbReference type="PROSITE" id="PS50111">
    <property type="entry name" value="CHEMOTAXIS_TRANSDUC_2"/>
    <property type="match status" value="1"/>
</dbReference>
<dbReference type="CDD" id="cd06225">
    <property type="entry name" value="HAMP"/>
    <property type="match status" value="1"/>
</dbReference>
<gene>
    <name evidence="10" type="ORF">SAMN02745172_01903</name>
</gene>
<feature type="transmembrane region" description="Helical" evidence="6">
    <location>
        <begin position="298"/>
        <end position="322"/>
    </location>
</feature>
<keyword evidence="2" id="KW-1003">Cell membrane</keyword>
<evidence type="ECO:0000259" key="7">
    <source>
        <dbReference type="PROSITE" id="PS50111"/>
    </source>
</evidence>
<dbReference type="SUPFAM" id="SSF158472">
    <property type="entry name" value="HAMP domain-like"/>
    <property type="match status" value="1"/>
</dbReference>
<comment type="similarity">
    <text evidence="4">Belongs to the methyl-accepting chemotaxis (MCP) protein family.</text>
</comment>
<dbReference type="OrthoDB" id="8332525at2"/>
<sequence>MRFNIGVKLGLSAAVGVLLAGGLIAAQIKAGQDVEAASEAARAQSEILTLALRATTAVRKLESNTKDMLLSYKLSDINDLSGTIPIDVGAAKIDLSRAVKLTQLPENAKRLRDLSDDITRYGTAAEEIATEHMAAVVKLKELSDLSAAWDKLYRSAKPDLATGGEAAVGAIRTVDGYFRGSSGAVWRFVATGDKGSLASVDFAVKGNRVTLSNVRSAVSATKAADRITEFEKIFDDYDKVLRELIVHQDAKTKIAREQAEPAAAAALGLAEAAVSVARERSVTATKAADAAIARSTSLLLALTGGLILVLLGSALYAAFWIARPIALITKAMEKIAKGDLATPIPYEKRSDELGEQAHVLAIFRDDLAETERMREEQARLEAEMAEQRKRDMHELANRFEGAVGEIVEMVSSAAAELEAAAQTLTATAEETTAQAAAVAAAAEQAATNVQTVAAAVEELASSSAEIGNQVSYSTSVTAQAVSEADSTNSRMGGLKSAAEQVGAIVGMIGDIAAQTNLLALNATIESARAGEAGRGFAVVAQEVKSLAEQTSKATSQISGQISGIQGSTGEAVTAITSVGRTISEINQVAAAIGAAVEQQNATTAEIARNVQQAAQGTQEVTRNITGVTQAAQASSSASVQVLSSAGKLNRQASNLRLEVENFLTTVRAA</sequence>
<evidence type="ECO:0000256" key="3">
    <source>
        <dbReference type="ARBA" id="ARBA00023224"/>
    </source>
</evidence>
<keyword evidence="2" id="KW-0997">Cell inner membrane</keyword>
<dbReference type="PROSITE" id="PS50192">
    <property type="entry name" value="T_SNARE"/>
    <property type="match status" value="1"/>
</dbReference>
<keyword evidence="6" id="KW-1133">Transmembrane helix</keyword>
<dbReference type="PANTHER" id="PTHR32089">
    <property type="entry name" value="METHYL-ACCEPTING CHEMOTAXIS PROTEIN MCPB"/>
    <property type="match status" value="1"/>
</dbReference>
<dbReference type="PANTHER" id="PTHR32089:SF112">
    <property type="entry name" value="LYSOZYME-LIKE PROTEIN-RELATED"/>
    <property type="match status" value="1"/>
</dbReference>
<accession>A0A1M7ZJ40</accession>
<dbReference type="InterPro" id="IPR003660">
    <property type="entry name" value="HAMP_dom"/>
</dbReference>
<dbReference type="Gene3D" id="1.10.287.950">
    <property type="entry name" value="Methyl-accepting chemotaxis protein"/>
    <property type="match status" value="1"/>
</dbReference>
<dbReference type="SMART" id="SM00283">
    <property type="entry name" value="MA"/>
    <property type="match status" value="1"/>
</dbReference>
<evidence type="ECO:0000256" key="2">
    <source>
        <dbReference type="ARBA" id="ARBA00022519"/>
    </source>
</evidence>
<evidence type="ECO:0000256" key="4">
    <source>
        <dbReference type="ARBA" id="ARBA00029447"/>
    </source>
</evidence>
<dbReference type="EMBL" id="FRXO01000003">
    <property type="protein sequence ID" value="SHO64904.1"/>
    <property type="molecule type" value="Genomic_DNA"/>
</dbReference>